<protein>
    <recommendedName>
        <fullName evidence="1">KIB1-4 beta-propeller domain-containing protein</fullName>
    </recommendedName>
</protein>
<dbReference type="InterPro" id="IPR005174">
    <property type="entry name" value="KIB1-4_b-propeller"/>
</dbReference>
<organism evidence="2 4">
    <name type="scientific">Medicago truncatula</name>
    <name type="common">Barrel medic</name>
    <name type="synonym">Medicago tribuloides</name>
    <dbReference type="NCBI Taxonomy" id="3880"/>
    <lineage>
        <taxon>Eukaryota</taxon>
        <taxon>Viridiplantae</taxon>
        <taxon>Streptophyta</taxon>
        <taxon>Embryophyta</taxon>
        <taxon>Tracheophyta</taxon>
        <taxon>Spermatophyta</taxon>
        <taxon>Magnoliopsida</taxon>
        <taxon>eudicotyledons</taxon>
        <taxon>Gunneridae</taxon>
        <taxon>Pentapetalae</taxon>
        <taxon>rosids</taxon>
        <taxon>fabids</taxon>
        <taxon>Fabales</taxon>
        <taxon>Fabaceae</taxon>
        <taxon>Papilionoideae</taxon>
        <taxon>50 kb inversion clade</taxon>
        <taxon>NPAAA clade</taxon>
        <taxon>Hologalegina</taxon>
        <taxon>IRL clade</taxon>
        <taxon>Trifolieae</taxon>
        <taxon>Medicago</taxon>
    </lineage>
</organism>
<reference evidence="2 4" key="1">
    <citation type="journal article" date="2011" name="Nature">
        <title>The Medicago genome provides insight into the evolution of rhizobial symbioses.</title>
        <authorList>
            <person name="Young N.D."/>
            <person name="Debelle F."/>
            <person name="Oldroyd G.E."/>
            <person name="Geurts R."/>
            <person name="Cannon S.B."/>
            <person name="Udvardi M.K."/>
            <person name="Benedito V.A."/>
            <person name="Mayer K.F."/>
            <person name="Gouzy J."/>
            <person name="Schoof H."/>
            <person name="Van de Peer Y."/>
            <person name="Proost S."/>
            <person name="Cook D.R."/>
            <person name="Meyers B.C."/>
            <person name="Spannagl M."/>
            <person name="Cheung F."/>
            <person name="De Mita S."/>
            <person name="Krishnakumar V."/>
            <person name="Gundlach H."/>
            <person name="Zhou S."/>
            <person name="Mudge J."/>
            <person name="Bharti A.K."/>
            <person name="Murray J.D."/>
            <person name="Naoumkina M.A."/>
            <person name="Rosen B."/>
            <person name="Silverstein K.A."/>
            <person name="Tang H."/>
            <person name="Rombauts S."/>
            <person name="Zhao P.X."/>
            <person name="Zhou P."/>
            <person name="Barbe V."/>
            <person name="Bardou P."/>
            <person name="Bechner M."/>
            <person name="Bellec A."/>
            <person name="Berger A."/>
            <person name="Berges H."/>
            <person name="Bidwell S."/>
            <person name="Bisseling T."/>
            <person name="Choisne N."/>
            <person name="Couloux A."/>
            <person name="Denny R."/>
            <person name="Deshpande S."/>
            <person name="Dai X."/>
            <person name="Doyle J.J."/>
            <person name="Dudez A.M."/>
            <person name="Farmer A.D."/>
            <person name="Fouteau S."/>
            <person name="Franken C."/>
            <person name="Gibelin C."/>
            <person name="Gish J."/>
            <person name="Goldstein S."/>
            <person name="Gonzalez A.J."/>
            <person name="Green P.J."/>
            <person name="Hallab A."/>
            <person name="Hartog M."/>
            <person name="Hua A."/>
            <person name="Humphray S.J."/>
            <person name="Jeong D.H."/>
            <person name="Jing Y."/>
            <person name="Jocker A."/>
            <person name="Kenton S.M."/>
            <person name="Kim D.J."/>
            <person name="Klee K."/>
            <person name="Lai H."/>
            <person name="Lang C."/>
            <person name="Lin S."/>
            <person name="Macmil S.L."/>
            <person name="Magdelenat G."/>
            <person name="Matthews L."/>
            <person name="McCorrison J."/>
            <person name="Monaghan E.L."/>
            <person name="Mun J.H."/>
            <person name="Najar F.Z."/>
            <person name="Nicholson C."/>
            <person name="Noirot C."/>
            <person name="O'Bleness M."/>
            <person name="Paule C.R."/>
            <person name="Poulain J."/>
            <person name="Prion F."/>
            <person name="Qin B."/>
            <person name="Qu C."/>
            <person name="Retzel E.F."/>
            <person name="Riddle C."/>
            <person name="Sallet E."/>
            <person name="Samain S."/>
            <person name="Samson N."/>
            <person name="Sanders I."/>
            <person name="Saurat O."/>
            <person name="Scarpelli C."/>
            <person name="Schiex T."/>
            <person name="Segurens B."/>
            <person name="Severin A.J."/>
            <person name="Sherrier D.J."/>
            <person name="Shi R."/>
            <person name="Sims S."/>
            <person name="Singer S.R."/>
            <person name="Sinharoy S."/>
            <person name="Sterck L."/>
            <person name="Viollet A."/>
            <person name="Wang B.B."/>
            <person name="Wang K."/>
            <person name="Wang M."/>
            <person name="Wang X."/>
            <person name="Warfsmann J."/>
            <person name="Weissenbach J."/>
            <person name="White D.D."/>
            <person name="White J.D."/>
            <person name="Wiley G.B."/>
            <person name="Wincker P."/>
            <person name="Xing Y."/>
            <person name="Yang L."/>
            <person name="Yao Z."/>
            <person name="Ying F."/>
            <person name="Zhai J."/>
            <person name="Zhou L."/>
            <person name="Zuber A."/>
            <person name="Denarie J."/>
            <person name="Dixon R.A."/>
            <person name="May G.D."/>
            <person name="Schwartz D.C."/>
            <person name="Rogers J."/>
            <person name="Quetier F."/>
            <person name="Town C.D."/>
            <person name="Roe B.A."/>
        </authorList>
    </citation>
    <scope>NUCLEOTIDE SEQUENCE [LARGE SCALE GENOMIC DNA]</scope>
    <source>
        <strain evidence="2">A17</strain>
        <strain evidence="3 4">cv. Jemalong A17</strain>
    </source>
</reference>
<evidence type="ECO:0000313" key="2">
    <source>
        <dbReference type="EMBL" id="KEH44185.1"/>
    </source>
</evidence>
<sequence length="177" mass="20205">MAGDNNSFMLINPFTRIKKFNIGVLNLNSANIKFSKLKSTPAVTNSLYLRLVNCDEQLLVVDLTYSEIRNVYKIDFSTMDYVKQETLGDIALFYISNRSCYALSNPSRWGYESNSMYVIRLGSTICSVYSGDDKKFQKYIKIPAPHETSSSPHGTSSFMLDCCFRNLRYEVDYSLVV</sequence>
<reference evidence="3" key="3">
    <citation type="submission" date="2015-04" db="UniProtKB">
        <authorList>
            <consortium name="EnsemblPlants"/>
        </authorList>
    </citation>
    <scope>IDENTIFICATION</scope>
    <source>
        <strain evidence="3">cv. Jemalong A17</strain>
    </source>
</reference>
<dbReference type="AlphaFoldDB" id="A0A072W1M0"/>
<evidence type="ECO:0000313" key="3">
    <source>
        <dbReference type="EnsemblPlants" id="KEH44185"/>
    </source>
</evidence>
<dbReference type="Pfam" id="PF03478">
    <property type="entry name" value="Beta-prop_KIB1-4"/>
    <property type="match status" value="1"/>
</dbReference>
<reference evidence="2 4" key="2">
    <citation type="journal article" date="2014" name="BMC Genomics">
        <title>An improved genome release (version Mt4.0) for the model legume Medicago truncatula.</title>
        <authorList>
            <person name="Tang H."/>
            <person name="Krishnakumar V."/>
            <person name="Bidwell S."/>
            <person name="Rosen B."/>
            <person name="Chan A."/>
            <person name="Zhou S."/>
            <person name="Gentzbittel L."/>
            <person name="Childs K.L."/>
            <person name="Yandell M."/>
            <person name="Gundlach H."/>
            <person name="Mayer K.F."/>
            <person name="Schwartz D.C."/>
            <person name="Town C.D."/>
        </authorList>
    </citation>
    <scope>GENOME REANNOTATION</scope>
    <source>
        <strain evidence="2">A17</strain>
        <strain evidence="3 4">cv. Jemalong A17</strain>
    </source>
</reference>
<evidence type="ECO:0000313" key="4">
    <source>
        <dbReference type="Proteomes" id="UP000002051"/>
    </source>
</evidence>
<evidence type="ECO:0000259" key="1">
    <source>
        <dbReference type="Pfam" id="PF03478"/>
    </source>
</evidence>
<accession>A0A072W1M0</accession>
<dbReference type="EMBL" id="CM001217">
    <property type="protein sequence ID" value="KEH44185.1"/>
    <property type="molecule type" value="Genomic_DNA"/>
</dbReference>
<proteinExistence type="predicted"/>
<dbReference type="HOGENOM" id="CLU_1520073_0_0_1"/>
<feature type="domain" description="KIB1-4 beta-propeller" evidence="1">
    <location>
        <begin position="21"/>
        <end position="119"/>
    </location>
</feature>
<dbReference type="EnsemblPlants" id="KEH44185">
    <property type="protein sequence ID" value="KEH44185"/>
    <property type="gene ID" value="MTR_1g109520"/>
</dbReference>
<name>A0A072W1M0_MEDTR</name>
<dbReference type="PANTHER" id="PTHR33800:SF13">
    <property type="entry name" value="OS06G0113600 PROTEIN"/>
    <property type="match status" value="1"/>
</dbReference>
<gene>
    <name evidence="2" type="ordered locus">MTR_1g109520</name>
</gene>
<dbReference type="Proteomes" id="UP000002051">
    <property type="component" value="Unassembled WGS sequence"/>
</dbReference>
<dbReference type="PANTHER" id="PTHR33800">
    <property type="entry name" value="OS06G0113600 PROTEIN"/>
    <property type="match status" value="1"/>
</dbReference>
<keyword evidence="4" id="KW-1185">Reference proteome</keyword>